<dbReference type="Pfam" id="PF00072">
    <property type="entry name" value="Response_reg"/>
    <property type="match status" value="1"/>
</dbReference>
<dbReference type="PANTHER" id="PTHR44591">
    <property type="entry name" value="STRESS RESPONSE REGULATOR PROTEIN 1"/>
    <property type="match status" value="1"/>
</dbReference>
<evidence type="ECO:0000256" key="2">
    <source>
        <dbReference type="PROSITE-ProRule" id="PRU00169"/>
    </source>
</evidence>
<dbReference type="Gene3D" id="3.40.50.2300">
    <property type="match status" value="1"/>
</dbReference>
<dbReference type="InterPro" id="IPR011006">
    <property type="entry name" value="CheY-like_superfamily"/>
</dbReference>
<dbReference type="InterPro" id="IPR001789">
    <property type="entry name" value="Sig_transdc_resp-reg_receiver"/>
</dbReference>
<dbReference type="RefSeq" id="WP_379735485.1">
    <property type="nucleotide sequence ID" value="NZ_JBHRVV010000001.1"/>
</dbReference>
<dbReference type="SMART" id="SM00448">
    <property type="entry name" value="REC"/>
    <property type="match status" value="1"/>
</dbReference>
<evidence type="ECO:0000259" key="3">
    <source>
        <dbReference type="PROSITE" id="PS50110"/>
    </source>
</evidence>
<accession>A0ABV7PIM9</accession>
<reference evidence="5" key="1">
    <citation type="journal article" date="2019" name="Int. J. Syst. Evol. Microbiol.">
        <title>The Global Catalogue of Microorganisms (GCM) 10K type strain sequencing project: providing services to taxonomists for standard genome sequencing and annotation.</title>
        <authorList>
            <consortium name="The Broad Institute Genomics Platform"/>
            <consortium name="The Broad Institute Genome Sequencing Center for Infectious Disease"/>
            <person name="Wu L."/>
            <person name="Ma J."/>
        </authorList>
    </citation>
    <scope>NUCLEOTIDE SEQUENCE [LARGE SCALE GENOMIC DNA]</scope>
    <source>
        <strain evidence="5">CCM 7480</strain>
    </source>
</reference>
<protein>
    <submittedName>
        <fullName evidence="4">Response regulator</fullName>
    </submittedName>
</protein>
<dbReference type="Proteomes" id="UP001595665">
    <property type="component" value="Unassembled WGS sequence"/>
</dbReference>
<evidence type="ECO:0000313" key="4">
    <source>
        <dbReference type="EMBL" id="MFC3458989.1"/>
    </source>
</evidence>
<keyword evidence="5" id="KW-1185">Reference proteome</keyword>
<sequence length="142" mass="15845">MSSKIELQLMLIDSDVDLLFLLKALLELTGCKVQTAKSYTEAFELIEAGTPDVIFTELFLNQLTILELSKKIRSMPRANDTLLVALTGHYYSGIAQDAWTAGFDRFLLKPVQFDQILVILRRVAKISRRNVGESVSLPKAAA</sequence>
<name>A0ABV7PIM9_9BURK</name>
<comment type="caution">
    <text evidence="2">Lacks conserved residue(s) required for the propagation of feature annotation.</text>
</comment>
<organism evidence="4 5">
    <name type="scientific">Massilia haematophila</name>
    <dbReference type="NCBI Taxonomy" id="457923"/>
    <lineage>
        <taxon>Bacteria</taxon>
        <taxon>Pseudomonadati</taxon>
        <taxon>Pseudomonadota</taxon>
        <taxon>Betaproteobacteria</taxon>
        <taxon>Burkholderiales</taxon>
        <taxon>Oxalobacteraceae</taxon>
        <taxon>Telluria group</taxon>
        <taxon>Massilia</taxon>
    </lineage>
</organism>
<dbReference type="EMBL" id="JBHRVV010000001">
    <property type="protein sequence ID" value="MFC3458989.1"/>
    <property type="molecule type" value="Genomic_DNA"/>
</dbReference>
<dbReference type="PROSITE" id="PS50110">
    <property type="entry name" value="RESPONSE_REGULATORY"/>
    <property type="match status" value="1"/>
</dbReference>
<dbReference type="SUPFAM" id="SSF52172">
    <property type="entry name" value="CheY-like"/>
    <property type="match status" value="1"/>
</dbReference>
<proteinExistence type="predicted"/>
<feature type="domain" description="Response regulatory" evidence="3">
    <location>
        <begin position="8"/>
        <end position="124"/>
    </location>
</feature>
<evidence type="ECO:0000256" key="1">
    <source>
        <dbReference type="ARBA" id="ARBA00022553"/>
    </source>
</evidence>
<keyword evidence="1" id="KW-0597">Phosphoprotein</keyword>
<comment type="caution">
    <text evidence="4">The sequence shown here is derived from an EMBL/GenBank/DDBJ whole genome shotgun (WGS) entry which is preliminary data.</text>
</comment>
<dbReference type="PANTHER" id="PTHR44591:SF3">
    <property type="entry name" value="RESPONSE REGULATORY DOMAIN-CONTAINING PROTEIN"/>
    <property type="match status" value="1"/>
</dbReference>
<gene>
    <name evidence="4" type="ORF">ACFOPH_12155</name>
</gene>
<dbReference type="InterPro" id="IPR050595">
    <property type="entry name" value="Bact_response_regulator"/>
</dbReference>
<evidence type="ECO:0000313" key="5">
    <source>
        <dbReference type="Proteomes" id="UP001595665"/>
    </source>
</evidence>